<dbReference type="RefSeq" id="WP_095074158.1">
    <property type="nucleotide sequence ID" value="NZ_LT899436.1"/>
</dbReference>
<gene>
    <name evidence="2" type="ORF">TJEJU_3506</name>
</gene>
<keyword evidence="1" id="KW-1133">Transmembrane helix</keyword>
<reference evidence="2 3" key="1">
    <citation type="submission" date="2017-07" db="EMBL/GenBank/DDBJ databases">
        <authorList>
            <person name="Sun Z.S."/>
            <person name="Albrecht U."/>
            <person name="Echele G."/>
            <person name="Lee C.C."/>
        </authorList>
    </citation>
    <scope>NUCLEOTIDE SEQUENCE [LARGE SCALE GENOMIC DNA]</scope>
    <source>
        <strain evidence="3">type strain: KCTC 22618</strain>
    </source>
</reference>
<evidence type="ECO:0000256" key="1">
    <source>
        <dbReference type="SAM" id="Phobius"/>
    </source>
</evidence>
<keyword evidence="1" id="KW-0472">Membrane</keyword>
<evidence type="ECO:0000313" key="3">
    <source>
        <dbReference type="Proteomes" id="UP000215214"/>
    </source>
</evidence>
<proteinExistence type="predicted"/>
<dbReference type="EMBL" id="LT899436">
    <property type="protein sequence ID" value="SNR17150.1"/>
    <property type="molecule type" value="Genomic_DNA"/>
</dbReference>
<sequence length="66" mass="8119">MNTIWKYTQYGYLVVGIIFLVEGILKWNSNREQAYLMFGFAIFITIIFFFKRNFRKKIEQRNNQQK</sequence>
<dbReference type="Proteomes" id="UP000215214">
    <property type="component" value="Chromosome TJEJU"/>
</dbReference>
<keyword evidence="3" id="KW-1185">Reference proteome</keyword>
<keyword evidence="1" id="KW-0812">Transmembrane</keyword>
<accession>A0A238UFI0</accession>
<evidence type="ECO:0000313" key="2">
    <source>
        <dbReference type="EMBL" id="SNR17150.1"/>
    </source>
</evidence>
<protein>
    <submittedName>
        <fullName evidence="2">Uncharacterized protein</fullName>
    </submittedName>
</protein>
<dbReference type="KEGG" id="tje:TJEJU_3506"/>
<name>A0A238UFI0_9FLAO</name>
<feature type="transmembrane region" description="Helical" evidence="1">
    <location>
        <begin position="7"/>
        <end position="27"/>
    </location>
</feature>
<dbReference type="OrthoDB" id="1151040at2"/>
<dbReference type="AlphaFoldDB" id="A0A238UFI0"/>
<organism evidence="2 3">
    <name type="scientific">Tenacibaculum jejuense</name>
    <dbReference type="NCBI Taxonomy" id="584609"/>
    <lineage>
        <taxon>Bacteria</taxon>
        <taxon>Pseudomonadati</taxon>
        <taxon>Bacteroidota</taxon>
        <taxon>Flavobacteriia</taxon>
        <taxon>Flavobacteriales</taxon>
        <taxon>Flavobacteriaceae</taxon>
        <taxon>Tenacibaculum</taxon>
    </lineage>
</organism>
<feature type="transmembrane region" description="Helical" evidence="1">
    <location>
        <begin position="33"/>
        <end position="50"/>
    </location>
</feature>